<accession>C7LQ48</accession>
<evidence type="ECO:0000256" key="3">
    <source>
        <dbReference type="PIRSR" id="PIRSR618191-1"/>
    </source>
</evidence>
<dbReference type="AlphaFoldDB" id="C7LQ48"/>
<gene>
    <name evidence="6" type="ordered locus">Dbac_0959</name>
</gene>
<dbReference type="InterPro" id="IPR018191">
    <property type="entry name" value="4-OT"/>
</dbReference>
<dbReference type="InterPro" id="IPR014347">
    <property type="entry name" value="Tautomerase/MIF_sf"/>
</dbReference>
<dbReference type="EC" id="5.3.2.-" evidence="4"/>
<dbReference type="HOGENOM" id="CLU_148073_5_3_7"/>
<sequence>MPIISIRMAKGRSIEQKRKLVAEVTRAVSETLDLPPDIVSIQLHEFERENWATGGELHVDRFGPGFGKP</sequence>
<dbReference type="GO" id="GO:0016853">
    <property type="term" value="F:isomerase activity"/>
    <property type="evidence" value="ECO:0007669"/>
    <property type="project" value="UniProtKB-UniRule"/>
</dbReference>
<dbReference type="InterPro" id="IPR004370">
    <property type="entry name" value="4-OT-like_dom"/>
</dbReference>
<organism evidence="6 7">
    <name type="scientific">Desulfomicrobium baculatum (strain DSM 4028 / VKM B-1378 / X)</name>
    <name type="common">Desulfovibrio baculatus</name>
    <dbReference type="NCBI Taxonomy" id="525897"/>
    <lineage>
        <taxon>Bacteria</taxon>
        <taxon>Pseudomonadati</taxon>
        <taxon>Thermodesulfobacteriota</taxon>
        <taxon>Desulfovibrionia</taxon>
        <taxon>Desulfovibrionales</taxon>
        <taxon>Desulfomicrobiaceae</taxon>
        <taxon>Desulfomicrobium</taxon>
    </lineage>
</organism>
<dbReference type="KEGG" id="dba:Dbac_0959"/>
<evidence type="ECO:0000259" key="5">
    <source>
        <dbReference type="Pfam" id="PF01361"/>
    </source>
</evidence>
<evidence type="ECO:0000256" key="1">
    <source>
        <dbReference type="ARBA" id="ARBA00006723"/>
    </source>
</evidence>
<dbReference type="PANTHER" id="PTHR35530">
    <property type="entry name" value="TAUTOMERASE-RELATED"/>
    <property type="match status" value="1"/>
</dbReference>
<dbReference type="Gene3D" id="3.30.429.10">
    <property type="entry name" value="Macrophage Migration Inhibitory Factor"/>
    <property type="match status" value="1"/>
</dbReference>
<dbReference type="OrthoDB" id="9799841at2"/>
<dbReference type="NCBIfam" id="TIGR00013">
    <property type="entry name" value="taut"/>
    <property type="match status" value="1"/>
</dbReference>
<dbReference type="Proteomes" id="UP000002216">
    <property type="component" value="Chromosome"/>
</dbReference>
<dbReference type="eggNOG" id="COG1942">
    <property type="taxonomic scope" value="Bacteria"/>
</dbReference>
<dbReference type="RefSeq" id="WP_015773174.1">
    <property type="nucleotide sequence ID" value="NC_013173.1"/>
</dbReference>
<keyword evidence="2 4" id="KW-0413">Isomerase</keyword>
<comment type="similarity">
    <text evidence="1 4">Belongs to the 4-oxalocrotonate tautomerase family.</text>
</comment>
<feature type="active site" description="Proton acceptor; via imino nitrogen" evidence="3">
    <location>
        <position position="2"/>
    </location>
</feature>
<reference evidence="6 7" key="1">
    <citation type="journal article" date="2009" name="Stand. Genomic Sci.">
        <title>Complete genome sequence of Desulfomicrobium baculatum type strain (X).</title>
        <authorList>
            <person name="Copeland A."/>
            <person name="Spring S."/>
            <person name="Goker M."/>
            <person name="Schneider S."/>
            <person name="Lapidus A."/>
            <person name="Del Rio T.G."/>
            <person name="Tice H."/>
            <person name="Cheng J.F."/>
            <person name="Chen F."/>
            <person name="Nolan M."/>
            <person name="Bruce D."/>
            <person name="Goodwin L."/>
            <person name="Pitluck S."/>
            <person name="Ivanova N."/>
            <person name="Mavrommatis K."/>
            <person name="Ovchinnikova G."/>
            <person name="Pati A."/>
            <person name="Chen A."/>
            <person name="Palaniappan K."/>
            <person name="Land M."/>
            <person name="Hauser L."/>
            <person name="Chang Y.J."/>
            <person name="Jeffries C.C."/>
            <person name="Meincke L."/>
            <person name="Sims D."/>
            <person name="Brettin T."/>
            <person name="Detter J.C."/>
            <person name="Han C."/>
            <person name="Chain P."/>
            <person name="Bristow J."/>
            <person name="Eisen J.A."/>
            <person name="Markowitz V."/>
            <person name="Hugenholtz P."/>
            <person name="Kyrpides N.C."/>
            <person name="Klenk H.P."/>
            <person name="Lucas S."/>
        </authorList>
    </citation>
    <scope>NUCLEOTIDE SEQUENCE [LARGE SCALE GENOMIC DNA]</scope>
    <source>
        <strain evidence="7">DSM 4028 / VKM B-1378 / X</strain>
    </source>
</reference>
<evidence type="ECO:0000256" key="2">
    <source>
        <dbReference type="ARBA" id="ARBA00023235"/>
    </source>
</evidence>
<dbReference type="PANTHER" id="PTHR35530:SF1">
    <property type="entry name" value="2-HYDROXYMUCONATE TAUTOMERASE"/>
    <property type="match status" value="1"/>
</dbReference>
<dbReference type="Pfam" id="PF01361">
    <property type="entry name" value="Tautomerase"/>
    <property type="match status" value="1"/>
</dbReference>
<name>C7LQ48_DESBD</name>
<protein>
    <recommendedName>
        <fullName evidence="4">Tautomerase</fullName>
        <ecNumber evidence="4">5.3.2.-</ecNumber>
    </recommendedName>
</protein>
<dbReference type="STRING" id="525897.Dbac_0959"/>
<dbReference type="EMBL" id="CP001629">
    <property type="protein sequence ID" value="ACU89074.1"/>
    <property type="molecule type" value="Genomic_DNA"/>
</dbReference>
<evidence type="ECO:0000313" key="7">
    <source>
        <dbReference type="Proteomes" id="UP000002216"/>
    </source>
</evidence>
<keyword evidence="7" id="KW-1185">Reference proteome</keyword>
<dbReference type="SUPFAM" id="SSF55331">
    <property type="entry name" value="Tautomerase/MIF"/>
    <property type="match status" value="1"/>
</dbReference>
<proteinExistence type="inferred from homology"/>
<evidence type="ECO:0000256" key="4">
    <source>
        <dbReference type="RuleBase" id="RU362032"/>
    </source>
</evidence>
<evidence type="ECO:0000313" key="6">
    <source>
        <dbReference type="EMBL" id="ACU89074.1"/>
    </source>
</evidence>
<feature type="domain" description="4-oxalocrotonate tautomerase-like" evidence="5">
    <location>
        <begin position="2"/>
        <end position="60"/>
    </location>
</feature>